<dbReference type="GO" id="GO:0003723">
    <property type="term" value="F:RNA binding"/>
    <property type="evidence" value="ECO:0007669"/>
    <property type="project" value="InterPro"/>
</dbReference>
<comment type="caution">
    <text evidence="5">The sequence shown here is derived from an EMBL/GenBank/DDBJ whole genome shotgun (WGS) entry which is preliminary data.</text>
</comment>
<dbReference type="CDD" id="cd18095">
    <property type="entry name" value="SpoU-like_rRNA-MTase"/>
    <property type="match status" value="1"/>
</dbReference>
<sequence>MQFISSVKNEQIKQLKKLHTKKGRRQHQRYLLEGEHLVQEALAAKVELSQLYVTQDFINHDVHHLIKQYHDQTTLITPEVAQSLAETITPQGIFAVTNLVKPALPTSWSGQWLLLDQVQDPGNVGTMVRTADAAGLKGVVLSSDSVDVYQSKVQRAMQGSQFHLPVFTADLLPVVTQMQQQKIPVWGTLVDRQAISYQQIAPQANWALIMGNEAHGLNSTLTAMTDQNIYIPLSGQAESLNVAVAAGVLMFSLR</sequence>
<dbReference type="RefSeq" id="WP_046316048.1">
    <property type="nucleotide sequence ID" value="NZ_JBHSZT010000001.1"/>
</dbReference>
<keyword evidence="2 5" id="KW-0489">Methyltransferase</keyword>
<proteinExistence type="inferred from homology"/>
<dbReference type="GO" id="GO:0032259">
    <property type="term" value="P:methylation"/>
    <property type="evidence" value="ECO:0007669"/>
    <property type="project" value="UniProtKB-KW"/>
</dbReference>
<organism evidence="5 6">
    <name type="scientific">Bombilactobacillus mellifer</name>
    <dbReference type="NCBI Taxonomy" id="1218492"/>
    <lineage>
        <taxon>Bacteria</taxon>
        <taxon>Bacillati</taxon>
        <taxon>Bacillota</taxon>
        <taxon>Bacilli</taxon>
        <taxon>Lactobacillales</taxon>
        <taxon>Lactobacillaceae</taxon>
        <taxon>Bombilactobacillus</taxon>
    </lineage>
</organism>
<dbReference type="Pfam" id="PF22435">
    <property type="entry name" value="MRM3-like_sub_bind"/>
    <property type="match status" value="1"/>
</dbReference>
<evidence type="ECO:0000259" key="4">
    <source>
        <dbReference type="SMART" id="SM00967"/>
    </source>
</evidence>
<feature type="domain" description="RNA 2-O ribose methyltransferase substrate binding" evidence="4">
    <location>
        <begin position="31"/>
        <end position="103"/>
    </location>
</feature>
<comment type="similarity">
    <text evidence="1">Belongs to the class IV-like SAM-binding methyltransferase superfamily. RNA methyltransferase TrmH family.</text>
</comment>
<dbReference type="AlphaFoldDB" id="A0A0F4LUR1"/>
<dbReference type="SUPFAM" id="SSF55315">
    <property type="entry name" value="L30e-like"/>
    <property type="match status" value="1"/>
</dbReference>
<dbReference type="PANTHER" id="PTHR43191">
    <property type="entry name" value="RRNA METHYLTRANSFERASE 3"/>
    <property type="match status" value="1"/>
</dbReference>
<dbReference type="Gene3D" id="3.30.1330.30">
    <property type="match status" value="1"/>
</dbReference>
<dbReference type="OrthoDB" id="9785673at2"/>
<dbReference type="InterPro" id="IPR053888">
    <property type="entry name" value="MRM3-like_sub_bind"/>
</dbReference>
<dbReference type="InterPro" id="IPR029026">
    <property type="entry name" value="tRNA_m1G_MTases_N"/>
</dbReference>
<protein>
    <submittedName>
        <fullName evidence="5">Putative tRNA/rRNA methyltransferase</fullName>
    </submittedName>
</protein>
<dbReference type="GO" id="GO:0006396">
    <property type="term" value="P:RNA processing"/>
    <property type="evidence" value="ECO:0007669"/>
    <property type="project" value="InterPro"/>
</dbReference>
<evidence type="ECO:0000256" key="3">
    <source>
        <dbReference type="ARBA" id="ARBA00022679"/>
    </source>
</evidence>
<keyword evidence="6" id="KW-1185">Reference proteome</keyword>
<dbReference type="InterPro" id="IPR029028">
    <property type="entry name" value="Alpha/beta_knot_MTases"/>
</dbReference>
<keyword evidence="3 5" id="KW-0808">Transferase</keyword>
<dbReference type="SMART" id="SM00967">
    <property type="entry name" value="SpoU_sub_bind"/>
    <property type="match status" value="1"/>
</dbReference>
<evidence type="ECO:0000313" key="5">
    <source>
        <dbReference type="EMBL" id="KJY62375.1"/>
    </source>
</evidence>
<dbReference type="HOGENOM" id="CLU_021322_3_2_9"/>
<dbReference type="EMBL" id="JXJQ01000006">
    <property type="protein sequence ID" value="KJY62375.1"/>
    <property type="molecule type" value="Genomic_DNA"/>
</dbReference>
<name>A0A0F4LUR1_9LACO</name>
<dbReference type="InterPro" id="IPR001537">
    <property type="entry name" value="SpoU_MeTrfase"/>
</dbReference>
<dbReference type="Pfam" id="PF00588">
    <property type="entry name" value="SpoU_methylase"/>
    <property type="match status" value="1"/>
</dbReference>
<reference evidence="5 6" key="1">
    <citation type="submission" date="2015-01" db="EMBL/GenBank/DDBJ databases">
        <title>Comparative genomics of the lactic acid bacteria isolated from the honey bee gut.</title>
        <authorList>
            <person name="Ellegaard K.M."/>
            <person name="Tamarit D."/>
            <person name="Javelind E."/>
            <person name="Olofsson T."/>
            <person name="Andersson S.G."/>
            <person name="Vasquez A."/>
        </authorList>
    </citation>
    <scope>NUCLEOTIDE SEQUENCE [LARGE SCALE GENOMIC DNA]</scope>
    <source>
        <strain evidence="5 6">Bin4</strain>
    </source>
</reference>
<dbReference type="STRING" id="1218492.JG30_05790"/>
<dbReference type="Gene3D" id="3.40.1280.10">
    <property type="match status" value="1"/>
</dbReference>
<dbReference type="InterPro" id="IPR029064">
    <property type="entry name" value="Ribosomal_eL30-like_sf"/>
</dbReference>
<dbReference type="InterPro" id="IPR051259">
    <property type="entry name" value="rRNA_Methyltransferase"/>
</dbReference>
<dbReference type="SUPFAM" id="SSF75217">
    <property type="entry name" value="alpha/beta knot"/>
    <property type="match status" value="1"/>
</dbReference>
<dbReference type="InterPro" id="IPR013123">
    <property type="entry name" value="SpoU_subst-bd"/>
</dbReference>
<dbReference type="Proteomes" id="UP000033558">
    <property type="component" value="Unassembled WGS sequence"/>
</dbReference>
<dbReference type="PATRIC" id="fig|1218492.5.peg.705"/>
<gene>
    <name evidence="5" type="ORF">JG30_05790</name>
</gene>
<dbReference type="GO" id="GO:0005737">
    <property type="term" value="C:cytoplasm"/>
    <property type="evidence" value="ECO:0007669"/>
    <property type="project" value="UniProtKB-ARBA"/>
</dbReference>
<evidence type="ECO:0000313" key="6">
    <source>
        <dbReference type="Proteomes" id="UP000033558"/>
    </source>
</evidence>
<dbReference type="GO" id="GO:0008173">
    <property type="term" value="F:RNA methyltransferase activity"/>
    <property type="evidence" value="ECO:0007669"/>
    <property type="project" value="InterPro"/>
</dbReference>
<evidence type="ECO:0000256" key="2">
    <source>
        <dbReference type="ARBA" id="ARBA00022603"/>
    </source>
</evidence>
<dbReference type="PANTHER" id="PTHR43191:SF2">
    <property type="entry name" value="RRNA METHYLTRANSFERASE 3, MITOCHONDRIAL"/>
    <property type="match status" value="1"/>
</dbReference>
<accession>A0A0F4LUR1</accession>
<evidence type="ECO:0000256" key="1">
    <source>
        <dbReference type="ARBA" id="ARBA00007228"/>
    </source>
</evidence>